<dbReference type="EMBL" id="SMSJ01000012">
    <property type="protein sequence ID" value="TDH62397.1"/>
    <property type="molecule type" value="Genomic_DNA"/>
</dbReference>
<comment type="caution">
    <text evidence="1">The sequence shown here is derived from an EMBL/GenBank/DDBJ whole genome shotgun (WGS) entry which is preliminary data.</text>
</comment>
<reference evidence="1 2" key="1">
    <citation type="journal article" date="2016" name="J. Microbiol.">
        <title>Dankookia rubra gen. nov., sp. nov., an alphaproteobacterium isolated from sediment of a shallow stream.</title>
        <authorList>
            <person name="Kim W.H."/>
            <person name="Kim D.H."/>
            <person name="Kang K."/>
            <person name="Ahn T.Y."/>
        </authorList>
    </citation>
    <scope>NUCLEOTIDE SEQUENCE [LARGE SCALE GENOMIC DNA]</scope>
    <source>
        <strain evidence="1 2">JCM30602</strain>
    </source>
</reference>
<protein>
    <submittedName>
        <fullName evidence="1">Uncharacterized protein</fullName>
    </submittedName>
</protein>
<name>A0A4R5QIH6_9PROT</name>
<proteinExistence type="predicted"/>
<evidence type="ECO:0000313" key="1">
    <source>
        <dbReference type="EMBL" id="TDH62397.1"/>
    </source>
</evidence>
<dbReference type="RefSeq" id="WP_133288911.1">
    <property type="nucleotide sequence ID" value="NZ_SMSJ01000012.1"/>
</dbReference>
<dbReference type="AlphaFoldDB" id="A0A4R5QIH6"/>
<keyword evidence="2" id="KW-1185">Reference proteome</keyword>
<evidence type="ECO:0000313" key="2">
    <source>
        <dbReference type="Proteomes" id="UP000295096"/>
    </source>
</evidence>
<sequence length="319" mass="35491">MAHPNPYYNPDWQSLRDHHAAERDKAQAVSGQLAQDGQMLTEAYKQAKARFAHHQKEFQDTYRLEFPTVQGYAAWHFETFDPAALAGSVSGPMLSVDIEQLRSVEEAEAAWNRISGHAETAQIEAAGSLKVGQPPGLQAFADSSRVRSSWRQFKEQDVYPEGYSRWDGAFVSTLITVDELDDGWHVCFMQDPSHTSPSVVNVFERLATAVFREAKQIAAGQEATGLLERIGRLVRPRPAPSPDRFHFYEHIPAAAGGGMILETFERVALRFNDGAYRDPEWRSPAYQTIPEALRNAPVACARTADAGSQVPRALPRSTP</sequence>
<accession>A0A4R5QIH6</accession>
<organism evidence="1 2">
    <name type="scientific">Dankookia rubra</name>
    <dbReference type="NCBI Taxonomy" id="1442381"/>
    <lineage>
        <taxon>Bacteria</taxon>
        <taxon>Pseudomonadati</taxon>
        <taxon>Pseudomonadota</taxon>
        <taxon>Alphaproteobacteria</taxon>
        <taxon>Acetobacterales</taxon>
        <taxon>Roseomonadaceae</taxon>
        <taxon>Dankookia</taxon>
    </lineage>
</organism>
<gene>
    <name evidence="1" type="ORF">E2C06_12380</name>
</gene>
<dbReference type="Proteomes" id="UP000295096">
    <property type="component" value="Unassembled WGS sequence"/>
</dbReference>